<dbReference type="Proteomes" id="UP000507470">
    <property type="component" value="Unassembled WGS sequence"/>
</dbReference>
<dbReference type="PANTHER" id="PTHR13318">
    <property type="entry name" value="PARTNER OF PAIRED, ISOFORM B-RELATED"/>
    <property type="match status" value="1"/>
</dbReference>
<dbReference type="Pfam" id="PF12937">
    <property type="entry name" value="F-box-like"/>
    <property type="match status" value="1"/>
</dbReference>
<dbReference type="Gene3D" id="3.80.10.10">
    <property type="entry name" value="Ribonuclease Inhibitor"/>
    <property type="match status" value="2"/>
</dbReference>
<proteinExistence type="predicted"/>
<keyword evidence="1" id="KW-0833">Ubl conjugation pathway</keyword>
<name>A0A6J8AAP8_MYTCO</name>
<dbReference type="InterPro" id="IPR057207">
    <property type="entry name" value="FBXL15_LRR"/>
</dbReference>
<accession>A0A6J8AAP8</accession>
<dbReference type="Pfam" id="PF25372">
    <property type="entry name" value="DUF7885"/>
    <property type="match status" value="1"/>
</dbReference>
<sequence length="497" mass="56807">MNINDIPSELLLHILSYVPQSDLFTNIDQVCDLWKQLAFTSCLWKHVDYTEIYGDYSNAFGHMRRIQNFVKSLTITPGHIIDFFGFQRKLQFVNLKSLDVSDKLVVSEVFFDKIIQRCPNLEKIKFISDSRFNMGHCLEKLKGLNLTELDIGYFYGTRTLDDELISLLRKQPDLTKLALRGWNTLKDSSIASILNDFTNLNSFYLFNGQTSNDAFMVSEGDLPLAELTIHSNLLDDEGLQNITERTKILKLLNIEQSRGITDCGMVQVTQNCPRLENISFGNTYPSNSENLSNRTLFAVAENCRLLKCLSTIGCRNIDDDGIIAIAKSCRHLTFLTLNGCTELRDESLFAIGENCHYLREVDFSNCFNITFSGVYFLIKSCPHLYSLILSFCTGISHANLGESSKLINDNIIISESHSHLKELILRSCTHITKEAVLILIDMCPDLRKLSLSNCLSDCDDDFLCRVFEACQFVTNYKVYNKMIRRQNYNRTDPYSPR</sequence>
<dbReference type="AlphaFoldDB" id="A0A6J8AAP8"/>
<dbReference type="GO" id="GO:0031146">
    <property type="term" value="P:SCF-dependent proteasomal ubiquitin-dependent protein catabolic process"/>
    <property type="evidence" value="ECO:0007669"/>
    <property type="project" value="TreeGrafter"/>
</dbReference>
<organism evidence="3 4">
    <name type="scientific">Mytilus coruscus</name>
    <name type="common">Sea mussel</name>
    <dbReference type="NCBI Taxonomy" id="42192"/>
    <lineage>
        <taxon>Eukaryota</taxon>
        <taxon>Metazoa</taxon>
        <taxon>Spiralia</taxon>
        <taxon>Lophotrochozoa</taxon>
        <taxon>Mollusca</taxon>
        <taxon>Bivalvia</taxon>
        <taxon>Autobranchia</taxon>
        <taxon>Pteriomorphia</taxon>
        <taxon>Mytilida</taxon>
        <taxon>Mytiloidea</taxon>
        <taxon>Mytilidae</taxon>
        <taxon>Mytilinae</taxon>
        <taxon>Mytilus</taxon>
    </lineage>
</organism>
<dbReference type="GO" id="GO:0019005">
    <property type="term" value="C:SCF ubiquitin ligase complex"/>
    <property type="evidence" value="ECO:0007669"/>
    <property type="project" value="TreeGrafter"/>
</dbReference>
<evidence type="ECO:0000259" key="2">
    <source>
        <dbReference type="PROSITE" id="PS50181"/>
    </source>
</evidence>
<dbReference type="InterPro" id="IPR036047">
    <property type="entry name" value="F-box-like_dom_sf"/>
</dbReference>
<evidence type="ECO:0000313" key="3">
    <source>
        <dbReference type="EMBL" id="CAC5363675.1"/>
    </source>
</evidence>
<dbReference type="SUPFAM" id="SSF81383">
    <property type="entry name" value="F-box domain"/>
    <property type="match status" value="1"/>
</dbReference>
<dbReference type="SMART" id="SM00367">
    <property type="entry name" value="LRR_CC"/>
    <property type="match status" value="7"/>
</dbReference>
<dbReference type="EMBL" id="CACVKT020000905">
    <property type="protein sequence ID" value="CAC5363675.1"/>
    <property type="molecule type" value="Genomic_DNA"/>
</dbReference>
<protein>
    <recommendedName>
        <fullName evidence="2">F-box domain-containing protein</fullName>
    </recommendedName>
</protein>
<keyword evidence="4" id="KW-1185">Reference proteome</keyword>
<gene>
    <name evidence="3" type="ORF">MCOR_5007</name>
</gene>
<feature type="domain" description="F-box" evidence="2">
    <location>
        <begin position="1"/>
        <end position="47"/>
    </location>
</feature>
<dbReference type="InterPro" id="IPR001810">
    <property type="entry name" value="F-box_dom"/>
</dbReference>
<evidence type="ECO:0000313" key="4">
    <source>
        <dbReference type="Proteomes" id="UP000507470"/>
    </source>
</evidence>
<dbReference type="InterPro" id="IPR032675">
    <property type="entry name" value="LRR_dom_sf"/>
</dbReference>
<dbReference type="SUPFAM" id="SSF52047">
    <property type="entry name" value="RNI-like"/>
    <property type="match status" value="1"/>
</dbReference>
<dbReference type="PROSITE" id="PS50181">
    <property type="entry name" value="FBOX"/>
    <property type="match status" value="1"/>
</dbReference>
<evidence type="ECO:0000256" key="1">
    <source>
        <dbReference type="ARBA" id="ARBA00022786"/>
    </source>
</evidence>
<dbReference type="InterPro" id="IPR006553">
    <property type="entry name" value="Leu-rich_rpt_Cys-con_subtyp"/>
</dbReference>
<dbReference type="Gene3D" id="1.20.1280.50">
    <property type="match status" value="1"/>
</dbReference>
<reference evidence="3 4" key="1">
    <citation type="submission" date="2020-06" db="EMBL/GenBank/DDBJ databases">
        <authorList>
            <person name="Li R."/>
            <person name="Bekaert M."/>
        </authorList>
    </citation>
    <scope>NUCLEOTIDE SEQUENCE [LARGE SCALE GENOMIC DNA]</scope>
    <source>
        <strain evidence="4">wild</strain>
    </source>
</reference>
<dbReference type="OrthoDB" id="423607at2759"/>
<dbReference type="PANTHER" id="PTHR13318:SF247">
    <property type="entry name" value="GH16156P"/>
    <property type="match status" value="1"/>
</dbReference>